<gene>
    <name evidence="1" type="ORF">C9382_00095</name>
</gene>
<sequence>MLALGFGLVDNVGVYLAVHDGVIPWLIQAWQGQTIISNTATKMLPAEKVMVRDDQVLNQR</sequence>
<dbReference type="Proteomes" id="UP000240571">
    <property type="component" value="Unassembled WGS sequence"/>
</dbReference>
<comment type="caution">
    <text evidence="1">The sequence shown here is derived from an EMBL/GenBank/DDBJ whole genome shotgun (WGS) entry which is preliminary data.</text>
</comment>
<evidence type="ECO:0000313" key="2">
    <source>
        <dbReference type="Proteomes" id="UP000240571"/>
    </source>
</evidence>
<name>A0A2T4GCB3_9PSED</name>
<organism evidence="1 2">
    <name type="scientific">Pseudomonas aylmerensis</name>
    <dbReference type="NCBI Taxonomy" id="1869229"/>
    <lineage>
        <taxon>Bacteria</taxon>
        <taxon>Pseudomonadati</taxon>
        <taxon>Pseudomonadota</taxon>
        <taxon>Gammaproteobacteria</taxon>
        <taxon>Pseudomonadales</taxon>
        <taxon>Pseudomonadaceae</taxon>
        <taxon>Pseudomonas</taxon>
    </lineage>
</organism>
<proteinExistence type="predicted"/>
<dbReference type="EMBL" id="PYWW01000001">
    <property type="protein sequence ID" value="PTC33276.1"/>
    <property type="molecule type" value="Genomic_DNA"/>
</dbReference>
<accession>A0A2T4GCB3</accession>
<reference evidence="1 2" key="1">
    <citation type="submission" date="2018-03" db="EMBL/GenBank/DDBJ databases">
        <title>Diversity of bacteria associated with corn roots inoculated with woodland soils in Canada, and Description of Pseudomonas aylmerense sp. nov.</title>
        <authorList>
            <person name="Tambong J.T."/>
            <person name="Xu R."/>
            <person name="Tchagang C."/>
        </authorList>
    </citation>
    <scope>NUCLEOTIDE SEQUENCE [LARGE SCALE GENOMIC DNA]</scope>
    <source>
        <strain evidence="1 2">S1E44</strain>
    </source>
</reference>
<dbReference type="AlphaFoldDB" id="A0A2T4GCB3"/>
<dbReference type="OrthoDB" id="6907647at2"/>
<protein>
    <submittedName>
        <fullName evidence="1">Uncharacterized protein</fullName>
    </submittedName>
</protein>
<evidence type="ECO:0000313" key="1">
    <source>
        <dbReference type="EMBL" id="PTC33276.1"/>
    </source>
</evidence>